<reference evidence="8 9" key="1">
    <citation type="submission" date="2019-03" db="EMBL/GenBank/DDBJ databases">
        <title>Genomic Encyclopedia of Type Strains, Phase IV (KMG-IV): sequencing the most valuable type-strain genomes for metagenomic binning, comparative biology and taxonomic classification.</title>
        <authorList>
            <person name="Goeker M."/>
        </authorList>
    </citation>
    <scope>NUCLEOTIDE SEQUENCE [LARGE SCALE GENOMIC DNA]</scope>
    <source>
        <strain evidence="8 9">LX-B</strain>
    </source>
</reference>
<comment type="caution">
    <text evidence="8">The sequence shown here is derived from an EMBL/GenBank/DDBJ whole genome shotgun (WGS) entry which is preliminary data.</text>
</comment>
<protein>
    <recommendedName>
        <fullName evidence="6">TVP38/TMEM64 family membrane protein</fullName>
    </recommendedName>
</protein>
<evidence type="ECO:0000256" key="3">
    <source>
        <dbReference type="ARBA" id="ARBA00022692"/>
    </source>
</evidence>
<dbReference type="AlphaFoldDB" id="A0A4R1QSZ0"/>
<dbReference type="InterPro" id="IPR015414">
    <property type="entry name" value="TMEM64"/>
</dbReference>
<keyword evidence="9" id="KW-1185">Reference proteome</keyword>
<keyword evidence="2 6" id="KW-1003">Cell membrane</keyword>
<evidence type="ECO:0000256" key="1">
    <source>
        <dbReference type="ARBA" id="ARBA00004651"/>
    </source>
</evidence>
<comment type="subcellular location">
    <subcellularLocation>
        <location evidence="1 6">Cell membrane</location>
        <topology evidence="1 6">Multi-pass membrane protein</topology>
    </subcellularLocation>
</comment>
<evidence type="ECO:0000313" key="8">
    <source>
        <dbReference type="EMBL" id="TCL56161.1"/>
    </source>
</evidence>
<evidence type="ECO:0000256" key="4">
    <source>
        <dbReference type="ARBA" id="ARBA00022989"/>
    </source>
</evidence>
<dbReference type="EMBL" id="SLUN01000051">
    <property type="protein sequence ID" value="TCL56161.1"/>
    <property type="molecule type" value="Genomic_DNA"/>
</dbReference>
<evidence type="ECO:0000259" key="7">
    <source>
        <dbReference type="Pfam" id="PF09335"/>
    </source>
</evidence>
<feature type="domain" description="VTT" evidence="7">
    <location>
        <begin position="72"/>
        <end position="190"/>
    </location>
</feature>
<feature type="transmembrane region" description="Helical" evidence="6">
    <location>
        <begin position="198"/>
        <end position="216"/>
    </location>
</feature>
<name>A0A4R1QSZ0_HYDET</name>
<sequence>MERQQKILIFLNSVLLTVFAILIIYLTIRYGAEFTALFRKPRQFRELLTAYGPISVLVFIFFQIVQVVVATIPGELIQIAGGYVYGTFLGTVYSTLGILCGTVAAFYIARLLGYRLLRILLPQQELAKFEFLMNKPKAELTMFLLFLIPGIPKDILTYLAGITPIKPSKFFLTVTLARFPGILASSFVGSHIQQQRYLPVIIVSVIACLLFLVGFLKKDSIIQWLHRHFHAKEPRNSDELELKQTQPEEGR</sequence>
<comment type="similarity">
    <text evidence="6">Belongs to the TVP38/TMEM64 family.</text>
</comment>
<dbReference type="Proteomes" id="UP000295008">
    <property type="component" value="Unassembled WGS sequence"/>
</dbReference>
<organism evidence="8 9">
    <name type="scientific">Hydrogenispora ethanolica</name>
    <dbReference type="NCBI Taxonomy" id="1082276"/>
    <lineage>
        <taxon>Bacteria</taxon>
        <taxon>Bacillati</taxon>
        <taxon>Bacillota</taxon>
        <taxon>Hydrogenispora</taxon>
    </lineage>
</organism>
<evidence type="ECO:0000256" key="2">
    <source>
        <dbReference type="ARBA" id="ARBA00022475"/>
    </source>
</evidence>
<feature type="transmembrane region" description="Helical" evidence="6">
    <location>
        <begin position="84"/>
        <end position="108"/>
    </location>
</feature>
<proteinExistence type="inferred from homology"/>
<feature type="transmembrane region" description="Helical" evidence="6">
    <location>
        <begin position="48"/>
        <end position="72"/>
    </location>
</feature>
<dbReference type="Pfam" id="PF09335">
    <property type="entry name" value="VTT_dom"/>
    <property type="match status" value="1"/>
</dbReference>
<evidence type="ECO:0000256" key="5">
    <source>
        <dbReference type="ARBA" id="ARBA00023136"/>
    </source>
</evidence>
<accession>A0A4R1QSZ0</accession>
<keyword evidence="3 6" id="KW-0812">Transmembrane</keyword>
<evidence type="ECO:0000313" key="9">
    <source>
        <dbReference type="Proteomes" id="UP000295008"/>
    </source>
</evidence>
<evidence type="ECO:0000256" key="6">
    <source>
        <dbReference type="RuleBase" id="RU366058"/>
    </source>
</evidence>
<keyword evidence="5 6" id="KW-0472">Membrane</keyword>
<feature type="transmembrane region" description="Helical" evidence="6">
    <location>
        <begin position="140"/>
        <end position="159"/>
    </location>
</feature>
<dbReference type="RefSeq" id="WP_132017452.1">
    <property type="nucleotide sequence ID" value="NZ_SLUN01000051.1"/>
</dbReference>
<gene>
    <name evidence="8" type="ORF">EDC14_105112</name>
</gene>
<feature type="transmembrane region" description="Helical" evidence="6">
    <location>
        <begin position="7"/>
        <end position="28"/>
    </location>
</feature>
<dbReference type="OrthoDB" id="9812980at2"/>
<dbReference type="InterPro" id="IPR032816">
    <property type="entry name" value="VTT_dom"/>
</dbReference>
<dbReference type="GO" id="GO:0005886">
    <property type="term" value="C:plasma membrane"/>
    <property type="evidence" value="ECO:0007669"/>
    <property type="project" value="UniProtKB-SubCell"/>
</dbReference>
<keyword evidence="4 6" id="KW-1133">Transmembrane helix</keyword>
<feature type="transmembrane region" description="Helical" evidence="6">
    <location>
        <begin position="171"/>
        <end position="192"/>
    </location>
</feature>
<dbReference type="PANTHER" id="PTHR12677:SF59">
    <property type="entry name" value="GOLGI APPARATUS MEMBRANE PROTEIN TVP38-RELATED"/>
    <property type="match status" value="1"/>
</dbReference>
<dbReference type="PANTHER" id="PTHR12677">
    <property type="entry name" value="GOLGI APPARATUS MEMBRANE PROTEIN TVP38-RELATED"/>
    <property type="match status" value="1"/>
</dbReference>